<dbReference type="OrthoDB" id="467587at2"/>
<evidence type="ECO:0000256" key="2">
    <source>
        <dbReference type="SAM" id="SignalP"/>
    </source>
</evidence>
<feature type="chain" id="PRO_5002856223" description="DUF4352 domain-containing protein" evidence="2">
    <location>
        <begin position="24"/>
        <end position="239"/>
    </location>
</feature>
<keyword evidence="4" id="KW-1185">Reference proteome</keyword>
<dbReference type="AlphaFoldDB" id="B7K3E8"/>
<name>B7K3E8_RIPO1</name>
<accession>B7K3E8</accession>
<reference evidence="4" key="1">
    <citation type="journal article" date="2011" name="MBio">
        <title>Novel metabolic attributes of the genus Cyanothece, comprising a group of unicellular nitrogen-fixing Cyanobacteria.</title>
        <authorList>
            <person name="Bandyopadhyay A."/>
            <person name="Elvitigala T."/>
            <person name="Welsh E."/>
            <person name="Stockel J."/>
            <person name="Liberton M."/>
            <person name="Min H."/>
            <person name="Sherman L.A."/>
            <person name="Pakrasi H.B."/>
        </authorList>
    </citation>
    <scope>NUCLEOTIDE SEQUENCE [LARGE SCALE GENOMIC DNA]</scope>
    <source>
        <strain evidence="4">PCC 8801</strain>
    </source>
</reference>
<protein>
    <recommendedName>
        <fullName evidence="5">DUF4352 domain-containing protein</fullName>
    </recommendedName>
</protein>
<evidence type="ECO:0008006" key="5">
    <source>
        <dbReference type="Google" id="ProtNLM"/>
    </source>
</evidence>
<dbReference type="EMBL" id="CP001287">
    <property type="protein sequence ID" value="ACK65290.1"/>
    <property type="molecule type" value="Genomic_DNA"/>
</dbReference>
<dbReference type="Proteomes" id="UP000008204">
    <property type="component" value="Chromosome"/>
</dbReference>
<feature type="signal peptide" evidence="2">
    <location>
        <begin position="1"/>
        <end position="23"/>
    </location>
</feature>
<proteinExistence type="predicted"/>
<evidence type="ECO:0000313" key="3">
    <source>
        <dbReference type="EMBL" id="ACK65290.1"/>
    </source>
</evidence>
<organism evidence="3 4">
    <name type="scientific">Rippkaea orientalis (strain PCC 8801 / RF-1)</name>
    <name type="common">Cyanothece sp. (strain PCC 8801)</name>
    <dbReference type="NCBI Taxonomy" id="41431"/>
    <lineage>
        <taxon>Bacteria</taxon>
        <taxon>Bacillati</taxon>
        <taxon>Cyanobacteriota</taxon>
        <taxon>Cyanophyceae</taxon>
        <taxon>Oscillatoriophycideae</taxon>
        <taxon>Chroococcales</taxon>
        <taxon>Aphanothecaceae</taxon>
        <taxon>Rippkaea</taxon>
        <taxon>Rippkaea orientalis</taxon>
    </lineage>
</organism>
<dbReference type="KEGG" id="cyp:PCC8801_1224"/>
<evidence type="ECO:0000256" key="1">
    <source>
        <dbReference type="SAM" id="MobiDB-lite"/>
    </source>
</evidence>
<feature type="region of interest" description="Disordered" evidence="1">
    <location>
        <begin position="39"/>
        <end position="62"/>
    </location>
</feature>
<feature type="compositionally biased region" description="Polar residues" evidence="1">
    <location>
        <begin position="109"/>
        <end position="124"/>
    </location>
</feature>
<keyword evidence="2" id="KW-0732">Signal</keyword>
<gene>
    <name evidence="3" type="ordered locus">PCC8801_1224</name>
</gene>
<dbReference type="STRING" id="41431.PCC8801_1224"/>
<feature type="compositionally biased region" description="Basic and acidic residues" evidence="1">
    <location>
        <begin position="92"/>
        <end position="108"/>
    </location>
</feature>
<dbReference type="eggNOG" id="ENOG502ZFJQ">
    <property type="taxonomic scope" value="Bacteria"/>
</dbReference>
<sequence length="239" mass="25502">MKITSTIKLTLSLLVIMSGAAAASAYIAYNAGHSALKGVSQPDANPAKKLKPVGNPSTKLTEFTPVDEKTILTKVYDHIQNQEKSSAKSSAKKAEQKTTEDNQEEKPNNSDSAKSNGNSGTISVGNLPLTVQDGGVTLEITEASNQTGNLLLSVNLKNEGDKAVKFLYSFLEVKDNQGNSLSAITEGLPDELPPNQEKFSGTVKIPSTLVSNVESLSLSLTDYPEQKLQLKVTEIPLVK</sequence>
<evidence type="ECO:0000313" key="4">
    <source>
        <dbReference type="Proteomes" id="UP000008204"/>
    </source>
</evidence>
<dbReference type="RefSeq" id="WP_012594564.1">
    <property type="nucleotide sequence ID" value="NC_011726.1"/>
</dbReference>
<dbReference type="HOGENOM" id="CLU_107612_0_0_3"/>
<feature type="region of interest" description="Disordered" evidence="1">
    <location>
        <begin position="82"/>
        <end position="126"/>
    </location>
</feature>